<evidence type="ECO:0000313" key="2">
    <source>
        <dbReference type="Proteomes" id="UP001589896"/>
    </source>
</evidence>
<evidence type="ECO:0000313" key="1">
    <source>
        <dbReference type="EMBL" id="MFC0679665.1"/>
    </source>
</evidence>
<dbReference type="EMBL" id="JBHLTG010000004">
    <property type="protein sequence ID" value="MFC0679665.1"/>
    <property type="molecule type" value="Genomic_DNA"/>
</dbReference>
<sequence>MSAQFANDAPKDHDAVDCMACDAVCCRLTVVLLPGDDVPEHLTEYTDAGLHVMARDEDGWCVAVDSARMCCSIYGSRPSICRKFAMGGPYCRDVRSEYAGLYDRSIPLTLNEDSR</sequence>
<protein>
    <submittedName>
        <fullName evidence="1">YkgJ family cysteine cluster protein</fullName>
    </submittedName>
</protein>
<reference evidence="1 2" key="1">
    <citation type="submission" date="2024-09" db="EMBL/GenBank/DDBJ databases">
        <authorList>
            <person name="Sun Q."/>
            <person name="Mori K."/>
        </authorList>
    </citation>
    <scope>NUCLEOTIDE SEQUENCE [LARGE SCALE GENOMIC DNA]</scope>
    <source>
        <strain evidence="1 2">KCTC 23076</strain>
    </source>
</reference>
<comment type="caution">
    <text evidence="1">The sequence shown here is derived from an EMBL/GenBank/DDBJ whole genome shotgun (WGS) entry which is preliminary data.</text>
</comment>
<proteinExistence type="predicted"/>
<organism evidence="1 2">
    <name type="scientific">Lysobacter korlensis</name>
    <dbReference type="NCBI Taxonomy" id="553636"/>
    <lineage>
        <taxon>Bacteria</taxon>
        <taxon>Pseudomonadati</taxon>
        <taxon>Pseudomonadota</taxon>
        <taxon>Gammaproteobacteria</taxon>
        <taxon>Lysobacterales</taxon>
        <taxon>Lysobacteraceae</taxon>
        <taxon>Lysobacter</taxon>
    </lineage>
</organism>
<keyword evidence="2" id="KW-1185">Reference proteome</keyword>
<dbReference type="Pfam" id="PF03692">
    <property type="entry name" value="CxxCxxCC"/>
    <property type="match status" value="1"/>
</dbReference>
<dbReference type="Proteomes" id="UP001589896">
    <property type="component" value="Unassembled WGS sequence"/>
</dbReference>
<accession>A0ABV6RRR7</accession>
<gene>
    <name evidence="1" type="ORF">ACFFGH_17645</name>
</gene>
<name>A0ABV6RRR7_9GAMM</name>
<dbReference type="InterPro" id="IPR005358">
    <property type="entry name" value="Puta_zinc/iron-chelating_dom"/>
</dbReference>
<dbReference type="RefSeq" id="WP_386670648.1">
    <property type="nucleotide sequence ID" value="NZ_JBHLTG010000004.1"/>
</dbReference>